<dbReference type="InterPro" id="IPR037185">
    <property type="entry name" value="EmrE-like"/>
</dbReference>
<dbReference type="GeneID" id="80881896"/>
<keyword evidence="4 5" id="KW-0472">Membrane</keyword>
<dbReference type="PIRSF" id="PIRSF036436">
    <property type="entry name" value="UCP036436"/>
    <property type="match status" value="1"/>
</dbReference>
<evidence type="ECO:0000256" key="5">
    <source>
        <dbReference type="SAM" id="Phobius"/>
    </source>
</evidence>
<feature type="transmembrane region" description="Helical" evidence="5">
    <location>
        <begin position="239"/>
        <end position="262"/>
    </location>
</feature>
<comment type="subcellular location">
    <subcellularLocation>
        <location evidence="1">Membrane</location>
        <topology evidence="1">Multi-pass membrane protein</topology>
    </subcellularLocation>
</comment>
<organism evidence="6 7">
    <name type="scientific">Lipomyces tetrasporus</name>
    <dbReference type="NCBI Taxonomy" id="54092"/>
    <lineage>
        <taxon>Eukaryota</taxon>
        <taxon>Fungi</taxon>
        <taxon>Dikarya</taxon>
        <taxon>Ascomycota</taxon>
        <taxon>Saccharomycotina</taxon>
        <taxon>Lipomycetes</taxon>
        <taxon>Lipomycetales</taxon>
        <taxon>Lipomycetaceae</taxon>
        <taxon>Lipomyces</taxon>
    </lineage>
</organism>
<dbReference type="InterPro" id="IPR007271">
    <property type="entry name" value="Nuc_sug_transpt"/>
</dbReference>
<dbReference type="GO" id="GO:0000139">
    <property type="term" value="C:Golgi membrane"/>
    <property type="evidence" value="ECO:0007669"/>
    <property type="project" value="InterPro"/>
</dbReference>
<evidence type="ECO:0008006" key="8">
    <source>
        <dbReference type="Google" id="ProtNLM"/>
    </source>
</evidence>
<dbReference type="EMBL" id="JARPMG010000002">
    <property type="protein sequence ID" value="KAJ8102899.1"/>
    <property type="molecule type" value="Genomic_DNA"/>
</dbReference>
<sequence>MVAVMPSSQAGYMTAIFVAGMLITGCSNSLLTKYQDNQCVANCDGPASERRYFEQPVIQTFQMFIAEASCWAIVFLQQLYLSYNKPAPLVATPDTSRDSVERDLSEEPDLLLSTDPNISLLSSAPTDTTKPIQPMLDGKKVFGLSIPAFCDICGTTLMNVGLFFTPVSIYQMTRGALVLFVGLFSVIFLGRRLQLRQWSALGVVVLGVFIVGLSGVIYAPDAPAEGAIPDDTTREPNSFLQVAVGVFIIALAQIFTASQFVYEEHILQEYHLDSMRVVGWEGIFGFVLTGLIMIVAYILVGHTAAGRGGYFDIPSGAAQIASNRSVFISSLLIMLSIGAFNFFGISVTQKISATSRSTIDTCRTLGIWLISIMLGWEDFRALQLIGFGLLVYGTLVFNGVISPYILKTFDTGRIRIADEEE</sequence>
<evidence type="ECO:0000313" key="6">
    <source>
        <dbReference type="EMBL" id="KAJ8102899.1"/>
    </source>
</evidence>
<dbReference type="RefSeq" id="XP_056046349.1">
    <property type="nucleotide sequence ID" value="XM_056186730.1"/>
</dbReference>
<dbReference type="PANTHER" id="PTHR13146:SF0">
    <property type="entry name" value="SOLUTE CARRIER FAMILY 35 MEMBER F6"/>
    <property type="match status" value="1"/>
</dbReference>
<accession>A0AAD7QWS4</accession>
<feature type="transmembrane region" description="Helical" evidence="5">
    <location>
        <begin position="382"/>
        <end position="406"/>
    </location>
</feature>
<feature type="transmembrane region" description="Helical" evidence="5">
    <location>
        <begin position="12"/>
        <end position="31"/>
    </location>
</feature>
<evidence type="ECO:0000256" key="3">
    <source>
        <dbReference type="ARBA" id="ARBA00022989"/>
    </source>
</evidence>
<keyword evidence="7" id="KW-1185">Reference proteome</keyword>
<evidence type="ECO:0000256" key="4">
    <source>
        <dbReference type="ARBA" id="ARBA00023136"/>
    </source>
</evidence>
<evidence type="ECO:0000313" key="7">
    <source>
        <dbReference type="Proteomes" id="UP001217417"/>
    </source>
</evidence>
<feature type="transmembrane region" description="Helical" evidence="5">
    <location>
        <begin position="283"/>
        <end position="305"/>
    </location>
</feature>
<dbReference type="InterPro" id="IPR012404">
    <property type="entry name" value="UCP036436"/>
</dbReference>
<name>A0AAD7QWS4_9ASCO</name>
<keyword evidence="2 5" id="KW-0812">Transmembrane</keyword>
<dbReference type="GO" id="GO:0015165">
    <property type="term" value="F:pyrimidine nucleotide-sugar transmembrane transporter activity"/>
    <property type="evidence" value="ECO:0007669"/>
    <property type="project" value="InterPro"/>
</dbReference>
<keyword evidence="3 5" id="KW-1133">Transmembrane helix</keyword>
<feature type="transmembrane region" description="Helical" evidence="5">
    <location>
        <begin position="325"/>
        <end position="345"/>
    </location>
</feature>
<evidence type="ECO:0000256" key="1">
    <source>
        <dbReference type="ARBA" id="ARBA00004141"/>
    </source>
</evidence>
<gene>
    <name evidence="6" type="ORF">POJ06DRAFT_246020</name>
</gene>
<reference evidence="6" key="1">
    <citation type="submission" date="2023-03" db="EMBL/GenBank/DDBJ databases">
        <title>Near-Complete genome sequence of Lipomyces tetrasporous NRRL Y-64009, an oleaginous yeast capable of growing on lignocellulosic hydrolysates.</title>
        <authorList>
            <consortium name="Lawrence Berkeley National Laboratory"/>
            <person name="Jagtap S.S."/>
            <person name="Liu J.-J."/>
            <person name="Walukiewicz H.E."/>
            <person name="Pangilinan J."/>
            <person name="Lipzen A."/>
            <person name="Ahrendt S."/>
            <person name="Koriabine M."/>
            <person name="Cobaugh K."/>
            <person name="Salamov A."/>
            <person name="Yoshinaga Y."/>
            <person name="Ng V."/>
            <person name="Daum C."/>
            <person name="Grigoriev I.V."/>
            <person name="Slininger P.J."/>
            <person name="Dien B.S."/>
            <person name="Jin Y.-S."/>
            <person name="Rao C.V."/>
        </authorList>
    </citation>
    <scope>NUCLEOTIDE SEQUENCE</scope>
    <source>
        <strain evidence="6">NRRL Y-64009</strain>
    </source>
</reference>
<comment type="caution">
    <text evidence="6">The sequence shown here is derived from an EMBL/GenBank/DDBJ whole genome shotgun (WGS) entry which is preliminary data.</text>
</comment>
<feature type="transmembrane region" description="Helical" evidence="5">
    <location>
        <begin position="141"/>
        <end position="163"/>
    </location>
</feature>
<feature type="transmembrane region" description="Helical" evidence="5">
    <location>
        <begin position="201"/>
        <end position="219"/>
    </location>
</feature>
<proteinExistence type="predicted"/>
<dbReference type="AlphaFoldDB" id="A0AAD7QWS4"/>
<feature type="transmembrane region" description="Helical" evidence="5">
    <location>
        <begin position="169"/>
        <end position="189"/>
    </location>
</feature>
<dbReference type="Proteomes" id="UP001217417">
    <property type="component" value="Unassembled WGS sequence"/>
</dbReference>
<dbReference type="Pfam" id="PF04142">
    <property type="entry name" value="Nuc_sug_transp"/>
    <property type="match status" value="1"/>
</dbReference>
<evidence type="ECO:0000256" key="2">
    <source>
        <dbReference type="ARBA" id="ARBA00022692"/>
    </source>
</evidence>
<dbReference type="PANTHER" id="PTHR13146">
    <property type="match status" value="1"/>
</dbReference>
<dbReference type="SUPFAM" id="SSF103481">
    <property type="entry name" value="Multidrug resistance efflux transporter EmrE"/>
    <property type="match status" value="1"/>
</dbReference>
<protein>
    <recommendedName>
        <fullName evidence="8">Integral membrane protein</fullName>
    </recommendedName>
</protein>